<proteinExistence type="predicted"/>
<name>A0A6B3L968_9BACT</name>
<dbReference type="RefSeq" id="WP_164365668.1">
    <property type="nucleotide sequence ID" value="NZ_CP066776.1"/>
</dbReference>
<dbReference type="AlphaFoldDB" id="A0A6B3L968"/>
<reference evidence="1 2" key="1">
    <citation type="submission" date="2020-12" db="EMBL/GenBank/DDBJ databases">
        <title>Sulforoseuscoccus oceanibium gen. nov., sp. nov., a representative of the phylum Verrucomicrobia with special cytoplasmic membrane, and proposal of Sulforoseuscoccusaceae fam. nov.</title>
        <authorList>
            <person name="Xi F."/>
        </authorList>
    </citation>
    <scope>NUCLEOTIDE SEQUENCE [LARGE SCALE GENOMIC DNA]</scope>
    <source>
        <strain evidence="1 2">T37</strain>
    </source>
</reference>
<dbReference type="EMBL" id="CP066776">
    <property type="protein sequence ID" value="QQL45354.1"/>
    <property type="molecule type" value="Genomic_DNA"/>
</dbReference>
<organism evidence="1 2">
    <name type="scientific">Sulfuriroseicoccus oceanibius</name>
    <dbReference type="NCBI Taxonomy" id="2707525"/>
    <lineage>
        <taxon>Bacteria</taxon>
        <taxon>Pseudomonadati</taxon>
        <taxon>Verrucomicrobiota</taxon>
        <taxon>Verrucomicrobiia</taxon>
        <taxon>Verrucomicrobiales</taxon>
        <taxon>Verrucomicrobiaceae</taxon>
        <taxon>Sulfuriroseicoccus</taxon>
    </lineage>
</organism>
<sequence length="145" mass="16074">MPPFKSTVIRHPRELIIFGALSYVFGALLAALDQSQQAFIRDDCFYIGTLALVSGLILWGSVKFRVLKAGKWIVRGLFVVIAVGWALASYELIVSDIHPAIRLLMLAVFGFFLAGSWLLTWWPTLTIPEFAQAPKQIPSSAAPNR</sequence>
<dbReference type="Proteomes" id="UP000475117">
    <property type="component" value="Chromosome"/>
</dbReference>
<dbReference type="KEGG" id="soa:G3M56_001830"/>
<keyword evidence="2" id="KW-1185">Reference proteome</keyword>
<evidence type="ECO:0000313" key="2">
    <source>
        <dbReference type="Proteomes" id="UP000475117"/>
    </source>
</evidence>
<accession>A0A6B3L968</accession>
<evidence type="ECO:0000313" key="1">
    <source>
        <dbReference type="EMBL" id="QQL45354.1"/>
    </source>
</evidence>
<gene>
    <name evidence="1" type="ORF">G3M56_001830</name>
</gene>
<protein>
    <submittedName>
        <fullName evidence="1">Uncharacterized protein</fullName>
    </submittedName>
</protein>